<dbReference type="GO" id="GO:0008990">
    <property type="term" value="F:rRNA (guanine-N2-)-methyltransferase activity"/>
    <property type="evidence" value="ECO:0007669"/>
    <property type="project" value="InterPro"/>
</dbReference>
<dbReference type="EC" id="2.1.1.-" evidence="1"/>
<organism evidence="1">
    <name type="scientific">hydrothermal vent metagenome</name>
    <dbReference type="NCBI Taxonomy" id="652676"/>
    <lineage>
        <taxon>unclassified sequences</taxon>
        <taxon>metagenomes</taxon>
        <taxon>ecological metagenomes</taxon>
    </lineage>
</organism>
<keyword evidence="1" id="KW-0808">Transferase</keyword>
<dbReference type="HAMAP" id="MF_01523">
    <property type="entry name" value="16SrRNA_methyltr_J"/>
    <property type="match status" value="1"/>
</dbReference>
<dbReference type="EMBL" id="CZRL01000012">
    <property type="protein sequence ID" value="CUS50186.1"/>
    <property type="molecule type" value="Genomic_DNA"/>
</dbReference>
<dbReference type="AlphaFoldDB" id="A0A160TQL8"/>
<dbReference type="Gene3D" id="3.40.50.150">
    <property type="entry name" value="Vaccinia Virus protein VP39"/>
    <property type="match status" value="1"/>
</dbReference>
<dbReference type="InterPro" id="IPR029063">
    <property type="entry name" value="SAM-dependent_MTases_sf"/>
</dbReference>
<reference evidence="1" key="1">
    <citation type="submission" date="2015-10" db="EMBL/GenBank/DDBJ databases">
        <authorList>
            <person name="Gilbert D.G."/>
        </authorList>
    </citation>
    <scope>NUCLEOTIDE SEQUENCE</scope>
</reference>
<dbReference type="PANTHER" id="PTHR36112">
    <property type="entry name" value="RIBOSOMAL RNA SMALL SUBUNIT METHYLTRANSFERASE J"/>
    <property type="match status" value="1"/>
</dbReference>
<name>A0A160TQL8_9ZZZZ</name>
<proteinExistence type="inferred from homology"/>
<dbReference type="InterPro" id="IPR007536">
    <property type="entry name" value="16SrRNA_methylTrfase_J"/>
</dbReference>
<dbReference type="PANTHER" id="PTHR36112:SF1">
    <property type="entry name" value="RIBOSOMAL RNA SMALL SUBUNIT METHYLTRANSFERASE J"/>
    <property type="match status" value="1"/>
</dbReference>
<evidence type="ECO:0000313" key="1">
    <source>
        <dbReference type="EMBL" id="CUS50186.1"/>
    </source>
</evidence>
<accession>A0A160TQL8</accession>
<dbReference type="Pfam" id="PF04445">
    <property type="entry name" value="SAM_MT"/>
    <property type="match status" value="1"/>
</dbReference>
<sequence length="240" mass="26892">MSNIVVQPVQNQAIIRATEIAERLDLPLVAQVDAGQQFVLEVSVERLAIRDRRQVRTRPVQVVCSNFRRPSRGRDLLARAIGRTNKTVIDATAGFGRDAFHLASLDRRVIGIERSPVLAELLIAALNQSAAEALRKSIRFICADSRVAIEKLPRPDVIYLDPMFPQRTINSATARKEATLLRGLVGDDPDADELWNLACIHARQRVVVKRSRYAPAIGRVPDLRVSGKAVRYDIYLRSER</sequence>
<dbReference type="CDD" id="cd02440">
    <property type="entry name" value="AdoMet_MTases"/>
    <property type="match status" value="1"/>
</dbReference>
<keyword evidence="1" id="KW-0489">Methyltransferase</keyword>
<dbReference type="SUPFAM" id="SSF53335">
    <property type="entry name" value="S-adenosyl-L-methionine-dependent methyltransferases"/>
    <property type="match status" value="1"/>
</dbReference>
<gene>
    <name evidence="1" type="ORF">MGWOODY_XGa1661</name>
</gene>
<protein>
    <submittedName>
        <fullName evidence="1">SAM-dependent methyltransferase</fullName>
        <ecNumber evidence="1">2.1.1.-</ecNumber>
    </submittedName>
</protein>